<dbReference type="GO" id="GO:0016787">
    <property type="term" value="F:hydrolase activity"/>
    <property type="evidence" value="ECO:0007669"/>
    <property type="project" value="UniProtKB-KW"/>
</dbReference>
<evidence type="ECO:0000256" key="1">
    <source>
        <dbReference type="ARBA" id="ARBA00022729"/>
    </source>
</evidence>
<dbReference type="GO" id="GO:0005576">
    <property type="term" value="C:extracellular region"/>
    <property type="evidence" value="ECO:0007669"/>
    <property type="project" value="InterPro"/>
</dbReference>
<keyword evidence="3" id="KW-1133">Transmembrane helix</keyword>
<protein>
    <submittedName>
        <fullName evidence="5">Poly(3-hydroxybutyrate) depolymerase</fullName>
    </submittedName>
</protein>
<dbReference type="PANTHER" id="PTHR43037:SF1">
    <property type="entry name" value="BLL1128 PROTEIN"/>
    <property type="match status" value="1"/>
</dbReference>
<evidence type="ECO:0000259" key="4">
    <source>
        <dbReference type="Pfam" id="PF13290"/>
    </source>
</evidence>
<dbReference type="InterPro" id="IPR010126">
    <property type="entry name" value="Esterase_phb"/>
</dbReference>
<keyword evidence="1" id="KW-0732">Signal</keyword>
<keyword evidence="3" id="KW-0472">Membrane</keyword>
<dbReference type="PANTHER" id="PTHR43037">
    <property type="entry name" value="UNNAMED PRODUCT-RELATED"/>
    <property type="match status" value="1"/>
</dbReference>
<dbReference type="NCBIfam" id="TIGR01840">
    <property type="entry name" value="esterase_phb"/>
    <property type="match status" value="1"/>
</dbReference>
<dbReference type="InterPro" id="IPR059177">
    <property type="entry name" value="GH29D-like_dom"/>
</dbReference>
<dbReference type="Pfam" id="PF10503">
    <property type="entry name" value="Esterase_PHB"/>
    <property type="match status" value="1"/>
</dbReference>
<dbReference type="EMBL" id="RCHR01000012">
    <property type="protein sequence ID" value="RLL40381.1"/>
    <property type="molecule type" value="Genomic_DNA"/>
</dbReference>
<dbReference type="InterPro" id="IPR029058">
    <property type="entry name" value="AB_hydrolase_fold"/>
</dbReference>
<organism evidence="5 6">
    <name type="scientific">Oceanobacillus piezotolerans</name>
    <dbReference type="NCBI Taxonomy" id="2448030"/>
    <lineage>
        <taxon>Bacteria</taxon>
        <taxon>Bacillati</taxon>
        <taxon>Bacillota</taxon>
        <taxon>Bacilli</taxon>
        <taxon>Bacillales</taxon>
        <taxon>Bacillaceae</taxon>
        <taxon>Oceanobacillus</taxon>
    </lineage>
</organism>
<comment type="caution">
    <text evidence="5">The sequence shown here is derived from an EMBL/GenBank/DDBJ whole genome shotgun (WGS) entry which is preliminary data.</text>
</comment>
<dbReference type="InterPro" id="IPR050955">
    <property type="entry name" value="Plant_Biomass_Hydrol_Est"/>
</dbReference>
<gene>
    <name evidence="5" type="ORF">D8M04_19280</name>
</gene>
<feature type="domain" description="GH29D-like beta-sandwich" evidence="4">
    <location>
        <begin position="351"/>
        <end position="414"/>
    </location>
</feature>
<evidence type="ECO:0000313" key="6">
    <source>
        <dbReference type="Proteomes" id="UP000270219"/>
    </source>
</evidence>
<dbReference type="AlphaFoldDB" id="A0A498DD60"/>
<evidence type="ECO:0000313" key="5">
    <source>
        <dbReference type="EMBL" id="RLL40381.1"/>
    </source>
</evidence>
<feature type="transmembrane region" description="Helical" evidence="3">
    <location>
        <begin position="12"/>
        <end position="35"/>
    </location>
</feature>
<dbReference type="Pfam" id="PF13290">
    <property type="entry name" value="CHB_HEX_C_1"/>
    <property type="match status" value="1"/>
</dbReference>
<evidence type="ECO:0000256" key="2">
    <source>
        <dbReference type="ARBA" id="ARBA00022801"/>
    </source>
</evidence>
<sequence>MNNVQTKKGGRYLLNVKAMYLLGWIGLLAVLVFIIPISTEAAGTTVKGTHGGKTYQLYLPDKFSEDESYPLMVMLHGCTQDATQFAAGTKMNALADKERFIVLYPEQNSGANMNKCWNWFETAHQSRGSGEPAAIAGMVQKIESDYVISDNQVYVAGLSAGGGMSVIMGATYPDLFDGIGVGAGLEYKAAITMVEAFTAMSSGGPDPVNQGKLAYQAMGSRAQTLPVIAVHGTSDYTVNPINSDQIIKQWATTNNYVETGSSTGWIDDTPDHTENLQVPGGRAYTVYDYHNTEGKLWMQKVIVQGMGHAWSGGSTAGSYTDPQGPDASQMMWDFFQEVGDRPDIVTTTANPKGGTYQDSVVVELQADREATTYYTLDGTGPTTDSTVYTEPITIDKDTTLKFFSQDTSGIAENIKVEEYKITDIVPGDETVISSIASEDGFVGRYAVDGKGNGTVKAGDKGMYNIDTYRGILSFDTSNLTEPIHHAKIRLYKKASQGVVNSLQVDVKKGVFGSSSAIEQTDFASTPSASNIATSKNFGGEYIEILLPESSYIHINQSGKTQFRLQAATTAGFNANSIEFYGGEEESKAPQLIINSQN</sequence>
<dbReference type="Proteomes" id="UP000270219">
    <property type="component" value="Unassembled WGS sequence"/>
</dbReference>
<accession>A0A498DD60</accession>
<proteinExistence type="predicted"/>
<reference evidence="5 6" key="1">
    <citation type="submission" date="2018-10" db="EMBL/GenBank/DDBJ databases">
        <title>Oceanobacillus sp. YLB-02 draft genome.</title>
        <authorList>
            <person name="Yu L."/>
        </authorList>
    </citation>
    <scope>NUCLEOTIDE SEQUENCE [LARGE SCALE GENOMIC DNA]</scope>
    <source>
        <strain evidence="5 6">YLB-02</strain>
    </source>
</reference>
<keyword evidence="6" id="KW-1185">Reference proteome</keyword>
<name>A0A498DD60_9BACI</name>
<dbReference type="OrthoDB" id="9764953at2"/>
<evidence type="ECO:0000256" key="3">
    <source>
        <dbReference type="SAM" id="Phobius"/>
    </source>
</evidence>
<keyword evidence="3" id="KW-0812">Transmembrane</keyword>
<dbReference type="Gene3D" id="3.40.50.1820">
    <property type="entry name" value="alpha/beta hydrolase"/>
    <property type="match status" value="1"/>
</dbReference>
<keyword evidence="2" id="KW-0378">Hydrolase</keyword>
<dbReference type="SUPFAM" id="SSF53474">
    <property type="entry name" value="alpha/beta-Hydrolases"/>
    <property type="match status" value="2"/>
</dbReference>